<accession>A0A7H9B268</accession>
<proteinExistence type="predicted"/>
<organism evidence="1 2">
    <name type="scientific">Zygotorulaspora mrakii</name>
    <name type="common">Zygosaccharomyces mrakii</name>
    <dbReference type="NCBI Taxonomy" id="42260"/>
    <lineage>
        <taxon>Eukaryota</taxon>
        <taxon>Fungi</taxon>
        <taxon>Dikarya</taxon>
        <taxon>Ascomycota</taxon>
        <taxon>Saccharomycotina</taxon>
        <taxon>Saccharomycetes</taxon>
        <taxon>Saccharomycetales</taxon>
        <taxon>Saccharomycetaceae</taxon>
        <taxon>Zygotorulaspora</taxon>
    </lineage>
</organism>
<sequence length="14" mass="1544">MGNELDDISLPKVL</sequence>
<keyword evidence="2" id="KW-1185">Reference proteome</keyword>
<gene>
    <name evidence="1" type="ORF">HG535_0D04540</name>
</gene>
<evidence type="ECO:0000313" key="1">
    <source>
        <dbReference type="EMBL" id="QLG72745.1"/>
    </source>
</evidence>
<reference evidence="1 2" key="1">
    <citation type="submission" date="2020-07" db="EMBL/GenBank/DDBJ databases">
        <title>The yeast mating-type switching endonuclease HO is a domesticated member of an unorthodox homing genetic element family.</title>
        <authorList>
            <person name="Coughlan A.Y."/>
            <person name="Lombardi L."/>
            <person name="Braun-Galleani S."/>
            <person name="Martos A.R."/>
            <person name="Galeote V."/>
            <person name="Bigey F."/>
            <person name="Dequin S."/>
            <person name="Byrne K.P."/>
            <person name="Wolfe K.H."/>
        </authorList>
    </citation>
    <scope>NUCLEOTIDE SEQUENCE [LARGE SCALE GENOMIC DNA]</scope>
    <source>
        <strain evidence="1 2">NRRL Y-6702</strain>
    </source>
</reference>
<name>A0A7H9B268_ZYGMR</name>
<protein>
    <submittedName>
        <fullName evidence="1">Uncharacterized protein</fullName>
    </submittedName>
</protein>
<dbReference type="EMBL" id="CP058607">
    <property type="protein sequence ID" value="QLG72745.1"/>
    <property type="molecule type" value="Genomic_DNA"/>
</dbReference>
<dbReference type="Proteomes" id="UP000509704">
    <property type="component" value="Chromosome 4"/>
</dbReference>
<evidence type="ECO:0000313" key="2">
    <source>
        <dbReference type="Proteomes" id="UP000509704"/>
    </source>
</evidence>